<accession>A0A0H2QZY5</accession>
<evidence type="ECO:0000256" key="7">
    <source>
        <dbReference type="ARBA" id="ARBA00023004"/>
    </source>
</evidence>
<reference evidence="11 12" key="1">
    <citation type="submission" date="2015-04" db="EMBL/GenBank/DDBJ databases">
        <title>Complete genome sequence of Schizopora paradoxa KUC8140, a cosmopolitan wood degrader in East Asia.</title>
        <authorList>
            <consortium name="DOE Joint Genome Institute"/>
            <person name="Min B."/>
            <person name="Park H."/>
            <person name="Jang Y."/>
            <person name="Kim J.-J."/>
            <person name="Kim K.H."/>
            <person name="Pangilinan J."/>
            <person name="Lipzen A."/>
            <person name="Riley R."/>
            <person name="Grigoriev I.V."/>
            <person name="Spatafora J.W."/>
            <person name="Choi I.-G."/>
        </authorList>
    </citation>
    <scope>NUCLEOTIDE SEQUENCE [LARGE SCALE GENOMIC DNA]</scope>
    <source>
        <strain evidence="11 12">KUC8140</strain>
    </source>
</reference>
<dbReference type="PRINTS" id="PR00385">
    <property type="entry name" value="P450"/>
</dbReference>
<dbReference type="InterPro" id="IPR050121">
    <property type="entry name" value="Cytochrome_P450_monoxygenase"/>
</dbReference>
<comment type="similarity">
    <text evidence="3">Belongs to the cytochrome P450 family.</text>
</comment>
<dbReference type="InterPro" id="IPR036396">
    <property type="entry name" value="Cyt_P450_sf"/>
</dbReference>
<proteinExistence type="inferred from homology"/>
<dbReference type="EMBL" id="KQ086497">
    <property type="protein sequence ID" value="KLO04572.1"/>
    <property type="molecule type" value="Genomic_DNA"/>
</dbReference>
<dbReference type="Proteomes" id="UP000053477">
    <property type="component" value="Unassembled WGS sequence"/>
</dbReference>
<dbReference type="PRINTS" id="PR00463">
    <property type="entry name" value="EP450I"/>
</dbReference>
<evidence type="ECO:0000256" key="1">
    <source>
        <dbReference type="ARBA" id="ARBA00001971"/>
    </source>
</evidence>
<keyword evidence="6" id="KW-0560">Oxidoreductase</keyword>
<dbReference type="GO" id="GO:0004497">
    <property type="term" value="F:monooxygenase activity"/>
    <property type="evidence" value="ECO:0007669"/>
    <property type="project" value="UniProtKB-KW"/>
</dbReference>
<dbReference type="InterPro" id="IPR001128">
    <property type="entry name" value="Cyt_P450"/>
</dbReference>
<dbReference type="GO" id="GO:0016705">
    <property type="term" value="F:oxidoreductase activity, acting on paired donors, with incorporation or reduction of molecular oxygen"/>
    <property type="evidence" value="ECO:0007669"/>
    <property type="project" value="InterPro"/>
</dbReference>
<dbReference type="SUPFAM" id="SSF48264">
    <property type="entry name" value="Cytochrome P450"/>
    <property type="match status" value="1"/>
</dbReference>
<dbReference type="PANTHER" id="PTHR24305:SF166">
    <property type="entry name" value="CYTOCHROME P450 12A4, MITOCHONDRIAL-RELATED"/>
    <property type="match status" value="1"/>
</dbReference>
<feature type="binding site" description="axial binding residue" evidence="9">
    <location>
        <position position="498"/>
    </location>
    <ligand>
        <name>heme</name>
        <dbReference type="ChEBI" id="CHEBI:30413"/>
    </ligand>
    <ligandPart>
        <name>Fe</name>
        <dbReference type="ChEBI" id="CHEBI:18248"/>
    </ligandPart>
</feature>
<organism evidence="11 12">
    <name type="scientific">Schizopora paradoxa</name>
    <dbReference type="NCBI Taxonomy" id="27342"/>
    <lineage>
        <taxon>Eukaryota</taxon>
        <taxon>Fungi</taxon>
        <taxon>Dikarya</taxon>
        <taxon>Basidiomycota</taxon>
        <taxon>Agaricomycotina</taxon>
        <taxon>Agaricomycetes</taxon>
        <taxon>Hymenochaetales</taxon>
        <taxon>Schizoporaceae</taxon>
        <taxon>Schizopora</taxon>
    </lineage>
</organism>
<comment type="cofactor">
    <cofactor evidence="1 9">
        <name>heme</name>
        <dbReference type="ChEBI" id="CHEBI:30413"/>
    </cofactor>
</comment>
<dbReference type="Pfam" id="PF00067">
    <property type="entry name" value="p450"/>
    <property type="match status" value="1"/>
</dbReference>
<keyword evidence="4 9" id="KW-0349">Heme</keyword>
<dbReference type="InterPro" id="IPR002401">
    <property type="entry name" value="Cyt_P450_E_grp-I"/>
</dbReference>
<keyword evidence="10" id="KW-0812">Transmembrane</keyword>
<evidence type="ECO:0000256" key="9">
    <source>
        <dbReference type="PIRSR" id="PIRSR602401-1"/>
    </source>
</evidence>
<evidence type="ECO:0000256" key="3">
    <source>
        <dbReference type="ARBA" id="ARBA00010617"/>
    </source>
</evidence>
<dbReference type="PANTHER" id="PTHR24305">
    <property type="entry name" value="CYTOCHROME P450"/>
    <property type="match status" value="1"/>
</dbReference>
<keyword evidence="7 9" id="KW-0408">Iron</keyword>
<dbReference type="GO" id="GO:0005506">
    <property type="term" value="F:iron ion binding"/>
    <property type="evidence" value="ECO:0007669"/>
    <property type="project" value="InterPro"/>
</dbReference>
<protein>
    <submittedName>
        <fullName evidence="11">Cytochrome P450</fullName>
    </submittedName>
</protein>
<evidence type="ECO:0000256" key="2">
    <source>
        <dbReference type="ARBA" id="ARBA00005179"/>
    </source>
</evidence>
<sequence length="556" mass="62506">MDMLAQIVSKLSPLEIAVCAVVTLFGIYWAAIAFYQLFLSPLRKIPGPWYAAISNFWITTHVLRLQRCRAIDGLLRKYGPIVRVAPNKVIFNDVPTTKLVYGVSAKLDKSEFYSSLKTNGNDHAMTVLNHADHGIRKRGYASHYVQANLNLFESDFQNIVLKMIDMLYSAGQHHGVEVDTLLLFRHMMIDINGVHMFNFDAKSLSAWSDHIFSGDSPNRLSMAISDYPKRGMLIGILPDVLWNALQYIPWTRWQYFYESSNYVGKFVEDRLIENRRLRLANAMSERRSLMDRLLAHKYSDTEPMPDKDVVSECVGHLIAGSDTASLTLSFICWELSRRPDVMLRLQAELDAAMPDSRQIPDLQTLQSLPLLTAVLKEGLRIYTAGPSPLERVAPGADGKTSPMTLLGYEIPPGTIIASQAWTTHRQADTFFCPDLFLPERWMLDAYCEPRPNGGVGIGTRSWSTLSNSQKEKIPKDPKLAHAELSAHLFPFGHGPRVCGGQNLAQMMLRIALATIVRNFDLAPAVGTNEKSMEIKDSFVIFPASLECRLIFTPRLG</sequence>
<dbReference type="STRING" id="27342.A0A0H2QZY5"/>
<evidence type="ECO:0000256" key="6">
    <source>
        <dbReference type="ARBA" id="ARBA00023002"/>
    </source>
</evidence>
<dbReference type="GO" id="GO:0020037">
    <property type="term" value="F:heme binding"/>
    <property type="evidence" value="ECO:0007669"/>
    <property type="project" value="InterPro"/>
</dbReference>
<comment type="pathway">
    <text evidence="2">Secondary metabolite biosynthesis.</text>
</comment>
<evidence type="ECO:0000256" key="4">
    <source>
        <dbReference type="ARBA" id="ARBA00022617"/>
    </source>
</evidence>
<keyword evidence="10" id="KW-0472">Membrane</keyword>
<evidence type="ECO:0000313" key="12">
    <source>
        <dbReference type="Proteomes" id="UP000053477"/>
    </source>
</evidence>
<keyword evidence="12" id="KW-1185">Reference proteome</keyword>
<name>A0A0H2QZY5_9AGAM</name>
<keyword evidence="10" id="KW-1133">Transmembrane helix</keyword>
<dbReference type="OrthoDB" id="3945418at2759"/>
<evidence type="ECO:0000256" key="5">
    <source>
        <dbReference type="ARBA" id="ARBA00022723"/>
    </source>
</evidence>
<evidence type="ECO:0000256" key="8">
    <source>
        <dbReference type="ARBA" id="ARBA00023033"/>
    </source>
</evidence>
<dbReference type="AlphaFoldDB" id="A0A0H2QZY5"/>
<gene>
    <name evidence="11" type="ORF">SCHPADRAFT_750311</name>
</gene>
<evidence type="ECO:0000313" key="11">
    <source>
        <dbReference type="EMBL" id="KLO04572.1"/>
    </source>
</evidence>
<dbReference type="InParanoid" id="A0A0H2QZY5"/>
<evidence type="ECO:0000256" key="10">
    <source>
        <dbReference type="SAM" id="Phobius"/>
    </source>
</evidence>
<dbReference type="Gene3D" id="1.10.630.10">
    <property type="entry name" value="Cytochrome P450"/>
    <property type="match status" value="1"/>
</dbReference>
<keyword evidence="5 9" id="KW-0479">Metal-binding</keyword>
<keyword evidence="8" id="KW-0503">Monooxygenase</keyword>
<feature type="transmembrane region" description="Helical" evidence="10">
    <location>
        <begin position="12"/>
        <end position="38"/>
    </location>
</feature>